<dbReference type="Pfam" id="PF04149">
    <property type="entry name" value="DUF397"/>
    <property type="match status" value="1"/>
</dbReference>
<dbReference type="EMBL" id="JBHSBH010000001">
    <property type="protein sequence ID" value="MFC3994330.1"/>
    <property type="molecule type" value="Genomic_DNA"/>
</dbReference>
<organism evidence="2 3">
    <name type="scientific">Nocardiopsis sediminis</name>
    <dbReference type="NCBI Taxonomy" id="1778267"/>
    <lineage>
        <taxon>Bacteria</taxon>
        <taxon>Bacillati</taxon>
        <taxon>Actinomycetota</taxon>
        <taxon>Actinomycetes</taxon>
        <taxon>Streptosporangiales</taxon>
        <taxon>Nocardiopsidaceae</taxon>
        <taxon>Nocardiopsis</taxon>
    </lineage>
</organism>
<dbReference type="RefSeq" id="WP_378529206.1">
    <property type="nucleotide sequence ID" value="NZ_JBHSBH010000001.1"/>
</dbReference>
<dbReference type="InterPro" id="IPR007278">
    <property type="entry name" value="DUF397"/>
</dbReference>
<accession>A0ABV8FDX9</accession>
<protein>
    <submittedName>
        <fullName evidence="2">DUF397 domain-containing protein</fullName>
    </submittedName>
</protein>
<reference evidence="3" key="1">
    <citation type="journal article" date="2019" name="Int. J. Syst. Evol. Microbiol.">
        <title>The Global Catalogue of Microorganisms (GCM) 10K type strain sequencing project: providing services to taxonomists for standard genome sequencing and annotation.</title>
        <authorList>
            <consortium name="The Broad Institute Genomics Platform"/>
            <consortium name="The Broad Institute Genome Sequencing Center for Infectious Disease"/>
            <person name="Wu L."/>
            <person name="Ma J."/>
        </authorList>
    </citation>
    <scope>NUCLEOTIDE SEQUENCE [LARGE SCALE GENOMIC DNA]</scope>
    <source>
        <strain evidence="3">TBRC 1826</strain>
    </source>
</reference>
<gene>
    <name evidence="2" type="ORF">ACFOVU_00265</name>
</gene>
<evidence type="ECO:0000259" key="1">
    <source>
        <dbReference type="Pfam" id="PF04149"/>
    </source>
</evidence>
<comment type="caution">
    <text evidence="2">The sequence shown here is derived from an EMBL/GenBank/DDBJ whole genome shotgun (WGS) entry which is preliminary data.</text>
</comment>
<evidence type="ECO:0000313" key="3">
    <source>
        <dbReference type="Proteomes" id="UP001595847"/>
    </source>
</evidence>
<feature type="domain" description="DUF397" evidence="1">
    <location>
        <begin position="6"/>
        <end position="54"/>
    </location>
</feature>
<dbReference type="Proteomes" id="UP001595847">
    <property type="component" value="Unassembled WGS sequence"/>
</dbReference>
<proteinExistence type="predicted"/>
<name>A0ABV8FDX9_9ACTN</name>
<evidence type="ECO:0000313" key="2">
    <source>
        <dbReference type="EMBL" id="MFC3994330.1"/>
    </source>
</evidence>
<sequence>MAQHDAWHKSSYSESMSNCVEVAEGPVTRIRDTQHRGAAVLAVPAREWVALVADLGRL</sequence>
<keyword evidence="3" id="KW-1185">Reference proteome</keyword>